<keyword evidence="2" id="KW-1185">Reference proteome</keyword>
<name>A0ACC0WL97_9STRA</name>
<reference evidence="1 2" key="1">
    <citation type="journal article" date="2022" name="bioRxiv">
        <title>The genome of the oomycete Peronosclerospora sorghi, a cosmopolitan pathogen of maize and sorghum, is inflated with dispersed pseudogenes.</title>
        <authorList>
            <person name="Fletcher K."/>
            <person name="Martin F."/>
            <person name="Isakeit T."/>
            <person name="Cavanaugh K."/>
            <person name="Magill C."/>
            <person name="Michelmore R."/>
        </authorList>
    </citation>
    <scope>NUCLEOTIDE SEQUENCE [LARGE SCALE GENOMIC DNA]</scope>
    <source>
        <strain evidence="1">P6</strain>
    </source>
</reference>
<evidence type="ECO:0000313" key="1">
    <source>
        <dbReference type="EMBL" id="KAI9918853.1"/>
    </source>
</evidence>
<gene>
    <name evidence="1" type="ORF">PsorP6_011858</name>
</gene>
<comment type="caution">
    <text evidence="1">The sequence shown here is derived from an EMBL/GenBank/DDBJ whole genome shotgun (WGS) entry which is preliminary data.</text>
</comment>
<organism evidence="1 2">
    <name type="scientific">Peronosclerospora sorghi</name>
    <dbReference type="NCBI Taxonomy" id="230839"/>
    <lineage>
        <taxon>Eukaryota</taxon>
        <taxon>Sar</taxon>
        <taxon>Stramenopiles</taxon>
        <taxon>Oomycota</taxon>
        <taxon>Peronosporomycetes</taxon>
        <taxon>Peronosporales</taxon>
        <taxon>Peronosporaceae</taxon>
        <taxon>Peronosclerospora</taxon>
    </lineage>
</organism>
<dbReference type="EMBL" id="CM047591">
    <property type="protein sequence ID" value="KAI9918853.1"/>
    <property type="molecule type" value="Genomic_DNA"/>
</dbReference>
<proteinExistence type="predicted"/>
<dbReference type="Proteomes" id="UP001163321">
    <property type="component" value="Chromosome 12"/>
</dbReference>
<evidence type="ECO:0000313" key="2">
    <source>
        <dbReference type="Proteomes" id="UP001163321"/>
    </source>
</evidence>
<protein>
    <submittedName>
        <fullName evidence="1">Uncharacterized protein</fullName>
    </submittedName>
</protein>
<accession>A0ACC0WL97</accession>
<sequence length="167" mass="19089">MLGRYVVRPLAATPSQRLNAMKLHYFSVMDNKADDQDRIVAVPSALTRQELAFCCLLCGWDVACGTCPFNWFNWNPKTCHTGHRRPPPDKNHVSAPERAQIEQAMETLGLERTRDVDTTCLSHQQVKEAFRRQALAWHPDCNSHPDAETMFKAMLAAYQVLLVHTRR</sequence>